<name>A0A4Z2GJH5_9TELE</name>
<comment type="caution">
    <text evidence="2">The sequence shown here is derived from an EMBL/GenBank/DDBJ whole genome shotgun (WGS) entry which is preliminary data.</text>
</comment>
<protein>
    <submittedName>
        <fullName evidence="2">Uncharacterized protein</fullName>
    </submittedName>
</protein>
<accession>A0A4Z2GJH5</accession>
<organism evidence="2 3">
    <name type="scientific">Liparis tanakae</name>
    <name type="common">Tanaka's snailfish</name>
    <dbReference type="NCBI Taxonomy" id="230148"/>
    <lineage>
        <taxon>Eukaryota</taxon>
        <taxon>Metazoa</taxon>
        <taxon>Chordata</taxon>
        <taxon>Craniata</taxon>
        <taxon>Vertebrata</taxon>
        <taxon>Euteleostomi</taxon>
        <taxon>Actinopterygii</taxon>
        <taxon>Neopterygii</taxon>
        <taxon>Teleostei</taxon>
        <taxon>Neoteleostei</taxon>
        <taxon>Acanthomorphata</taxon>
        <taxon>Eupercaria</taxon>
        <taxon>Perciformes</taxon>
        <taxon>Cottioidei</taxon>
        <taxon>Cottales</taxon>
        <taxon>Liparidae</taxon>
        <taxon>Liparis</taxon>
    </lineage>
</organism>
<feature type="compositionally biased region" description="Basic and acidic residues" evidence="1">
    <location>
        <begin position="1"/>
        <end position="17"/>
    </location>
</feature>
<evidence type="ECO:0000313" key="2">
    <source>
        <dbReference type="EMBL" id="TNN52892.1"/>
    </source>
</evidence>
<feature type="region of interest" description="Disordered" evidence="1">
    <location>
        <begin position="48"/>
        <end position="78"/>
    </location>
</feature>
<evidence type="ECO:0000256" key="1">
    <source>
        <dbReference type="SAM" id="MobiDB-lite"/>
    </source>
</evidence>
<proteinExistence type="predicted"/>
<reference evidence="2 3" key="1">
    <citation type="submission" date="2019-03" db="EMBL/GenBank/DDBJ databases">
        <title>First draft genome of Liparis tanakae, snailfish: a comprehensive survey of snailfish specific genes.</title>
        <authorList>
            <person name="Kim W."/>
            <person name="Song I."/>
            <person name="Jeong J.-H."/>
            <person name="Kim D."/>
            <person name="Kim S."/>
            <person name="Ryu S."/>
            <person name="Song J.Y."/>
            <person name="Lee S.K."/>
        </authorList>
    </citation>
    <scope>NUCLEOTIDE SEQUENCE [LARGE SCALE GENOMIC DNA]</scope>
    <source>
        <tissue evidence="2">Muscle</tissue>
    </source>
</reference>
<keyword evidence="3" id="KW-1185">Reference proteome</keyword>
<feature type="region of interest" description="Disordered" evidence="1">
    <location>
        <begin position="1"/>
        <end position="28"/>
    </location>
</feature>
<gene>
    <name evidence="2" type="ORF">EYF80_036905</name>
</gene>
<dbReference type="Proteomes" id="UP000314294">
    <property type="component" value="Unassembled WGS sequence"/>
</dbReference>
<dbReference type="EMBL" id="SRLO01000533">
    <property type="protein sequence ID" value="TNN52892.1"/>
    <property type="molecule type" value="Genomic_DNA"/>
</dbReference>
<evidence type="ECO:0000313" key="3">
    <source>
        <dbReference type="Proteomes" id="UP000314294"/>
    </source>
</evidence>
<dbReference type="AlphaFoldDB" id="A0A4Z2GJH5"/>
<sequence>MLLLLREEAARPPDHQLRQSMKTKGIMEEPIDLKGMAERRNVTHNYKLLGSASGPNQRDEGAEPLRVQRNLAELKLTG</sequence>